<feature type="domain" description="N-acetyltransferase" evidence="6">
    <location>
        <begin position="1"/>
        <end position="164"/>
    </location>
</feature>
<dbReference type="Pfam" id="PF13508">
    <property type="entry name" value="Acetyltransf_7"/>
    <property type="match status" value="1"/>
</dbReference>
<dbReference type="GO" id="GO:0016747">
    <property type="term" value="F:acyltransferase activity, transferring groups other than amino-acyl groups"/>
    <property type="evidence" value="ECO:0007669"/>
    <property type="project" value="InterPro"/>
</dbReference>
<dbReference type="PANTHER" id="PTHR36449">
    <property type="entry name" value="ACETYLTRANSFERASE-RELATED"/>
    <property type="match status" value="1"/>
</dbReference>
<dbReference type="Proteomes" id="UP000885806">
    <property type="component" value="Unassembled WGS sequence"/>
</dbReference>
<dbReference type="SUPFAM" id="SSF55729">
    <property type="entry name" value="Acyl-CoA N-acyltransferases (Nat)"/>
    <property type="match status" value="1"/>
</dbReference>
<name>A0A7V5NXH1_9PROT</name>
<comment type="caution">
    <text evidence="7">The sequence shown here is derived from an EMBL/GenBank/DDBJ whole genome shotgun (WGS) entry which is preliminary data.</text>
</comment>
<keyword evidence="4" id="KW-0012">Acyltransferase</keyword>
<dbReference type="PANTHER" id="PTHR36449:SF1">
    <property type="entry name" value="ACETYLTRANSFERASE"/>
    <property type="match status" value="1"/>
</dbReference>
<dbReference type="InterPro" id="IPR000182">
    <property type="entry name" value="GNAT_dom"/>
</dbReference>
<proteinExistence type="predicted"/>
<keyword evidence="2" id="KW-1277">Toxin-antitoxin system</keyword>
<protein>
    <submittedName>
        <fullName evidence="7">GNAT family N-acetyltransferase</fullName>
    </submittedName>
</protein>
<keyword evidence="1" id="KW-0678">Repressor</keyword>
<evidence type="ECO:0000256" key="4">
    <source>
        <dbReference type="ARBA" id="ARBA00023315"/>
    </source>
</evidence>
<dbReference type="AlphaFoldDB" id="A0A7V5NXH1"/>
<evidence type="ECO:0000313" key="7">
    <source>
        <dbReference type="EMBL" id="HHI89052.1"/>
    </source>
</evidence>
<reference evidence="7" key="1">
    <citation type="journal article" date="2020" name="mSystems">
        <title>Genome- and Community-Level Interaction Insights into Carbon Utilization and Element Cycling Functions of Hydrothermarchaeota in Hydrothermal Sediment.</title>
        <authorList>
            <person name="Zhou Z."/>
            <person name="Liu Y."/>
            <person name="Xu W."/>
            <person name="Pan J."/>
            <person name="Luo Z.H."/>
            <person name="Li M."/>
        </authorList>
    </citation>
    <scope>NUCLEOTIDE SEQUENCE [LARGE SCALE GENOMIC DNA]</scope>
    <source>
        <strain evidence="7">HyVt-538</strain>
    </source>
</reference>
<evidence type="ECO:0000256" key="1">
    <source>
        <dbReference type="ARBA" id="ARBA00022491"/>
    </source>
</evidence>
<evidence type="ECO:0000256" key="3">
    <source>
        <dbReference type="ARBA" id="ARBA00022679"/>
    </source>
</evidence>
<dbReference type="PROSITE" id="PS51186">
    <property type="entry name" value="GNAT"/>
    <property type="match status" value="1"/>
</dbReference>
<keyword evidence="3" id="KW-0808">Transferase</keyword>
<dbReference type="EMBL" id="DROP01000253">
    <property type="protein sequence ID" value="HHI89052.1"/>
    <property type="molecule type" value="Genomic_DNA"/>
</dbReference>
<accession>A0A7V5NXH1</accession>
<sequence>MDIDPPRPLNMHDDVSHFDCGVSSLNTWLQNHAWKNQQTGVSRTNVICTRPEGRIAGFVSMSTAVMERAALPRRDRHGKPDPIPLTLLGQLAVDRHHTGRSLGRSLLFFALKTALAMSEHIGSYGVLTHPVNTAARSFYLHYGFEDIPHDERGGMLLRMQDIRAAGF</sequence>
<evidence type="ECO:0000256" key="2">
    <source>
        <dbReference type="ARBA" id="ARBA00022649"/>
    </source>
</evidence>
<comment type="catalytic activity">
    <reaction evidence="5">
        <text>glycyl-tRNA(Gly) + acetyl-CoA = N-acetylglycyl-tRNA(Gly) + CoA + H(+)</text>
        <dbReference type="Rhea" id="RHEA:81867"/>
        <dbReference type="Rhea" id="RHEA-COMP:9683"/>
        <dbReference type="Rhea" id="RHEA-COMP:19766"/>
        <dbReference type="ChEBI" id="CHEBI:15378"/>
        <dbReference type="ChEBI" id="CHEBI:57287"/>
        <dbReference type="ChEBI" id="CHEBI:57288"/>
        <dbReference type="ChEBI" id="CHEBI:78522"/>
        <dbReference type="ChEBI" id="CHEBI:232036"/>
    </reaction>
</comment>
<dbReference type="Gene3D" id="3.40.630.30">
    <property type="match status" value="1"/>
</dbReference>
<evidence type="ECO:0000259" key="6">
    <source>
        <dbReference type="PROSITE" id="PS51186"/>
    </source>
</evidence>
<evidence type="ECO:0000256" key="5">
    <source>
        <dbReference type="ARBA" id="ARBA00049880"/>
    </source>
</evidence>
<gene>
    <name evidence="7" type="ORF">ENK01_03780</name>
</gene>
<dbReference type="InterPro" id="IPR016181">
    <property type="entry name" value="Acyl_CoA_acyltransferase"/>
</dbReference>
<organism evidence="7">
    <name type="scientific">Hellea balneolensis</name>
    <dbReference type="NCBI Taxonomy" id="287478"/>
    <lineage>
        <taxon>Bacteria</taxon>
        <taxon>Pseudomonadati</taxon>
        <taxon>Pseudomonadota</taxon>
        <taxon>Alphaproteobacteria</taxon>
        <taxon>Maricaulales</taxon>
        <taxon>Robiginitomaculaceae</taxon>
        <taxon>Hellea</taxon>
    </lineage>
</organism>